<accession>A0A077PZ05</accession>
<reference evidence="2" key="1">
    <citation type="submission" date="2013-07" db="EMBL/GenBank/DDBJ databases">
        <title>Sub-species coevolution in mutualistic symbiosis.</title>
        <authorList>
            <person name="Murfin K."/>
            <person name="Klassen J."/>
            <person name="Lee M."/>
            <person name="Forst S."/>
            <person name="Stock P."/>
            <person name="Goodrich-Blair H."/>
        </authorList>
    </citation>
    <scope>NUCLEOTIDE SEQUENCE [LARGE SCALE GENOMIC DNA]</scope>
    <source>
        <strain evidence="2">Kraussei Becker Underwood</strain>
    </source>
</reference>
<organism evidence="2">
    <name type="scientific">Xenorhabdus bovienii str. kraussei Becker Underwood</name>
    <dbReference type="NCBI Taxonomy" id="1398204"/>
    <lineage>
        <taxon>Bacteria</taxon>
        <taxon>Pseudomonadati</taxon>
        <taxon>Pseudomonadota</taxon>
        <taxon>Gammaproteobacteria</taxon>
        <taxon>Enterobacterales</taxon>
        <taxon>Morganellaceae</taxon>
        <taxon>Xenorhabdus</taxon>
    </lineage>
</organism>
<dbReference type="RefSeq" id="WP_051876039.1">
    <property type="nucleotide sequence ID" value="NZ_CAWLXS010000342.1"/>
</dbReference>
<gene>
    <name evidence="2" type="ORF">XBKB1_3540002</name>
</gene>
<evidence type="ECO:0000313" key="2">
    <source>
        <dbReference type="EMBL" id="CDH25029.1"/>
    </source>
</evidence>
<name>A0A077PZ05_XENBV</name>
<dbReference type="AlphaFoldDB" id="A0A077PZ05"/>
<dbReference type="HOGENOM" id="CLU_1685894_0_0_6"/>
<dbReference type="Proteomes" id="UP000028493">
    <property type="component" value="Unassembled WGS sequence"/>
</dbReference>
<dbReference type="EMBL" id="CBSZ010000284">
    <property type="protein sequence ID" value="CDH25029.1"/>
    <property type="molecule type" value="Genomic_DNA"/>
</dbReference>
<feature type="region of interest" description="Disordered" evidence="1">
    <location>
        <begin position="1"/>
        <end position="24"/>
    </location>
</feature>
<sequence length="156" mass="17489">MSLQEIPSSPILPPKVRNKNKKNQNIDDIEIGPGITFGFVDKFLSMVPDSLQIDFYENTGNESWMTLDKNNLTINASDLSMKYGSNIPGEWYVLGIVDALPDCITDDFGIENHKEGNAIKVGLFHMIDELKNFLGRSPGRYGVTPLIIFRKIKQLG</sequence>
<protein>
    <submittedName>
        <fullName evidence="2">Uncharacterized protein</fullName>
    </submittedName>
</protein>
<comment type="caution">
    <text evidence="2">The sequence shown here is derived from an EMBL/GenBank/DDBJ whole genome shotgun (WGS) entry which is preliminary data.</text>
</comment>
<evidence type="ECO:0000256" key="1">
    <source>
        <dbReference type="SAM" id="MobiDB-lite"/>
    </source>
</evidence>
<proteinExistence type="predicted"/>